<evidence type="ECO:0000256" key="15">
    <source>
        <dbReference type="SAM" id="SignalP"/>
    </source>
</evidence>
<evidence type="ECO:0000256" key="2">
    <source>
        <dbReference type="ARBA" id="ARBA00008685"/>
    </source>
</evidence>
<keyword evidence="11 13" id="KW-1071">Ligand-gated ion channel</keyword>
<evidence type="ECO:0000256" key="12">
    <source>
        <dbReference type="ARBA" id="ARBA00023303"/>
    </source>
</evidence>
<dbReference type="GO" id="GO:0016020">
    <property type="term" value="C:membrane"/>
    <property type="evidence" value="ECO:0007669"/>
    <property type="project" value="UniProtKB-SubCell"/>
</dbReference>
<evidence type="ECO:0000256" key="7">
    <source>
        <dbReference type="ARBA" id="ARBA00023065"/>
    </source>
</evidence>
<protein>
    <recommendedName>
        <fullName evidence="13">Glutamate receptor</fullName>
    </recommendedName>
</protein>
<dbReference type="CDD" id="cd19990">
    <property type="entry name" value="PBP1_GABAb_receptor_plant"/>
    <property type="match status" value="1"/>
</dbReference>
<dbReference type="GO" id="GO:0015276">
    <property type="term" value="F:ligand-gated monoatomic ion channel activity"/>
    <property type="evidence" value="ECO:0007669"/>
    <property type="project" value="InterPro"/>
</dbReference>
<dbReference type="Pfam" id="PF01094">
    <property type="entry name" value="ANF_receptor"/>
    <property type="match status" value="1"/>
</dbReference>
<feature type="transmembrane region" description="Helical" evidence="14">
    <location>
        <begin position="626"/>
        <end position="650"/>
    </location>
</feature>
<keyword evidence="9 13" id="KW-0675">Receptor</keyword>
<feature type="transmembrane region" description="Helical" evidence="14">
    <location>
        <begin position="801"/>
        <end position="820"/>
    </location>
</feature>
<dbReference type="InterPro" id="IPR017103">
    <property type="entry name" value="Iontropic_Glu_rcpt_pln"/>
</dbReference>
<comment type="function">
    <text evidence="13">Glutamate-gated receptor that probably acts as non-selective cation channel.</text>
</comment>
<evidence type="ECO:0000256" key="5">
    <source>
        <dbReference type="ARBA" id="ARBA00022729"/>
    </source>
</evidence>
<accession>A0A922DRD8</accession>
<proteinExistence type="inferred from homology"/>
<dbReference type="PANTHER" id="PTHR18966">
    <property type="entry name" value="IONOTROPIC GLUTAMATE RECEPTOR"/>
    <property type="match status" value="1"/>
</dbReference>
<feature type="transmembrane region" description="Helical" evidence="14">
    <location>
        <begin position="563"/>
        <end position="582"/>
    </location>
</feature>
<feature type="signal peptide" evidence="15">
    <location>
        <begin position="1"/>
        <end position="21"/>
    </location>
</feature>
<evidence type="ECO:0000256" key="11">
    <source>
        <dbReference type="ARBA" id="ARBA00023286"/>
    </source>
</evidence>
<feature type="domain" description="Ionotropic glutamate receptor C-terminal" evidence="16">
    <location>
        <begin position="442"/>
        <end position="781"/>
    </location>
</feature>
<comment type="subcellular location">
    <subcellularLocation>
        <location evidence="1">Membrane</location>
        <topology evidence="1">Multi-pass membrane protein</topology>
    </subcellularLocation>
</comment>
<dbReference type="PIRSF" id="PIRSF037090">
    <property type="entry name" value="Iontro_Glu-like_rcpt_pln"/>
    <property type="match status" value="1"/>
</dbReference>
<dbReference type="FunFam" id="3.40.50.2300:FF:000188">
    <property type="entry name" value="Glutamate receptor"/>
    <property type="match status" value="1"/>
</dbReference>
<dbReference type="EMBL" id="CM031835">
    <property type="protein sequence ID" value="KAG6689202.1"/>
    <property type="molecule type" value="Genomic_DNA"/>
</dbReference>
<dbReference type="Proteomes" id="UP000811246">
    <property type="component" value="Chromosome 11"/>
</dbReference>
<comment type="similarity">
    <text evidence="2 13">Belongs to the glutamate-gated ion channel (TC 1.A.10.1) family.</text>
</comment>
<evidence type="ECO:0000256" key="1">
    <source>
        <dbReference type="ARBA" id="ARBA00004141"/>
    </source>
</evidence>
<keyword evidence="3 13" id="KW-0813">Transport</keyword>
<evidence type="ECO:0000256" key="9">
    <source>
        <dbReference type="ARBA" id="ARBA00023170"/>
    </source>
</evidence>
<dbReference type="InterPro" id="IPR001320">
    <property type="entry name" value="Iontro_rcpt_C"/>
</dbReference>
<dbReference type="AlphaFoldDB" id="A0A922DRD8"/>
<evidence type="ECO:0000256" key="10">
    <source>
        <dbReference type="ARBA" id="ARBA00023180"/>
    </source>
</evidence>
<dbReference type="InterPro" id="IPR001828">
    <property type="entry name" value="ANF_lig-bd_rcpt"/>
</dbReference>
<dbReference type="Pfam" id="PF00060">
    <property type="entry name" value="Lig_chan"/>
    <property type="match status" value="1"/>
</dbReference>
<evidence type="ECO:0000256" key="4">
    <source>
        <dbReference type="ARBA" id="ARBA00022692"/>
    </source>
</evidence>
<comment type="caution">
    <text evidence="17">The sequence shown here is derived from an EMBL/GenBank/DDBJ whole genome shotgun (WGS) entry which is preliminary data.</text>
</comment>
<evidence type="ECO:0000256" key="3">
    <source>
        <dbReference type="ARBA" id="ARBA00022448"/>
    </source>
</evidence>
<dbReference type="SMR" id="A0A922DRD8"/>
<keyword evidence="7 13" id="KW-0406">Ion transport</keyword>
<sequence length="872" mass="97701">MDMFYFTFLAFVFLLAQEATADDHLGRTTTVGMDHVRGSIGAIVDDSNRAGKEQKVAMEMAIKDFHDRTNQSFDFHLKICQGEQPYQEALAAWDLINKQEVQAIISPGTWEGASLVAEIGNQAKIPVLSIADSTPLWALERWPFLLQASPNQNAQMKAIAAIVQSCEWRRVAVIYEDIDSFRSGVMPHLSDALQEVGAEISNLLALSPFSSPSVLSKELETLKGEQCRVFVVHLSLPLSVQLFERAKEMNMMEIDYVWITTDPVTSLVHSLNASTISSMRGTLGVKSYFPQENPDFQDFYNRFRKKYSLENPEEEDNHEPGTFAVQAYDAVWTVCLAMRESSKGGKQLLDKMMLSEFNGLSGKVQFLDRKVAPAHRFQVINVIGKSYNELGFWSDGLGFSVTIDEKSQYKPSMRGLGQVFWPGGPMITPRGWTPPTDAKPLIIGVPTKSSFKKYVNVTLGNSTNTTHFEGFAIDLFKAAVGSLPFYLPYNFTPFNGTYDNIVKQVHLKRFDAVVGDIAIVSKRYQHAEFTIPYTESGLVMIVPVRPQSSIDRAWLFMKPFTKAMWVLIGAITVYNGFVIWLIERKHCPEFKGSGLNQMGILLSSSFTTLFSSHGGKLHSNLSRMAMVVWLFVALVLTQTFTASLTTILTLQRLEPTVSDVESLRKGNAVVGNCRGSFVASYLEEVLEIHPRNIKNYDSPAEYAQALRIQEIAAAFLEVPYAKLFLAKYCKEFTTAGPVFKVGGFGYVFPKGSPLLPEVNKALLNIFEDGTLLDLETSMITSQRCVDMEMIDDILSLSPSSFWVLFLLTAGTSTAALVVYVVAHKLFGHRTIWTLVLAVMRHWWHLRKSFSRRVSITERSGNFSNTYNSRTQV</sequence>
<keyword evidence="5 15" id="KW-0732">Signal</keyword>
<dbReference type="SMART" id="SM00079">
    <property type="entry name" value="PBPe"/>
    <property type="match status" value="1"/>
</dbReference>
<evidence type="ECO:0000313" key="18">
    <source>
        <dbReference type="Proteomes" id="UP000811246"/>
    </source>
</evidence>
<keyword evidence="8 13" id="KW-0472">Membrane</keyword>
<evidence type="ECO:0000256" key="6">
    <source>
        <dbReference type="ARBA" id="ARBA00022989"/>
    </source>
</evidence>
<evidence type="ECO:0000256" key="13">
    <source>
        <dbReference type="PIRNR" id="PIRNR037090"/>
    </source>
</evidence>
<dbReference type="InterPro" id="IPR044440">
    <property type="entry name" value="GABAb_receptor_plant_PBP1"/>
</dbReference>
<keyword evidence="6 14" id="KW-1133">Transmembrane helix</keyword>
<evidence type="ECO:0000256" key="8">
    <source>
        <dbReference type="ARBA" id="ARBA00023136"/>
    </source>
</evidence>
<evidence type="ECO:0000256" key="14">
    <source>
        <dbReference type="SAM" id="Phobius"/>
    </source>
</evidence>
<organism evidence="17 18">
    <name type="scientific">Carya illinoinensis</name>
    <name type="common">Pecan</name>
    <dbReference type="NCBI Taxonomy" id="32201"/>
    <lineage>
        <taxon>Eukaryota</taxon>
        <taxon>Viridiplantae</taxon>
        <taxon>Streptophyta</taxon>
        <taxon>Embryophyta</taxon>
        <taxon>Tracheophyta</taxon>
        <taxon>Spermatophyta</taxon>
        <taxon>Magnoliopsida</taxon>
        <taxon>eudicotyledons</taxon>
        <taxon>Gunneridae</taxon>
        <taxon>Pentapetalae</taxon>
        <taxon>rosids</taxon>
        <taxon>fabids</taxon>
        <taxon>Fagales</taxon>
        <taxon>Juglandaceae</taxon>
        <taxon>Carya</taxon>
    </lineage>
</organism>
<evidence type="ECO:0000313" key="17">
    <source>
        <dbReference type="EMBL" id="KAG6689202.1"/>
    </source>
</evidence>
<gene>
    <name evidence="17" type="ORF">I3842_11G163000</name>
</gene>
<keyword evidence="12 13" id="KW-0407">Ion channel</keyword>
<reference evidence="17" key="1">
    <citation type="submission" date="2021-01" db="EMBL/GenBank/DDBJ databases">
        <authorList>
            <person name="Lovell J.T."/>
            <person name="Bentley N."/>
            <person name="Bhattarai G."/>
            <person name="Jenkins J.W."/>
            <person name="Sreedasyam A."/>
            <person name="Alarcon Y."/>
            <person name="Bock C."/>
            <person name="Boston L."/>
            <person name="Carlson J."/>
            <person name="Cervantes K."/>
            <person name="Clermont K."/>
            <person name="Krom N."/>
            <person name="Kubenka K."/>
            <person name="Mamidi S."/>
            <person name="Mattison C."/>
            <person name="Monteros M."/>
            <person name="Pisani C."/>
            <person name="Plott C."/>
            <person name="Rajasekar S."/>
            <person name="Rhein H.S."/>
            <person name="Rohla C."/>
            <person name="Song M."/>
            <person name="Hilaire R.S."/>
            <person name="Shu S."/>
            <person name="Wells L."/>
            <person name="Wang X."/>
            <person name="Webber J."/>
            <person name="Heerema R.J."/>
            <person name="Klein P."/>
            <person name="Conner P."/>
            <person name="Grauke L."/>
            <person name="Grimwood J."/>
            <person name="Schmutz J."/>
            <person name="Randall J.J."/>
        </authorList>
    </citation>
    <scope>NUCLEOTIDE SEQUENCE</scope>
    <source>
        <tissue evidence="17">Leaf</tissue>
    </source>
</reference>
<feature type="chain" id="PRO_5037991515" description="Glutamate receptor" evidence="15">
    <location>
        <begin position="22"/>
        <end position="872"/>
    </location>
</feature>
<keyword evidence="10" id="KW-0325">Glycoprotein</keyword>
<dbReference type="InterPro" id="IPR015683">
    <property type="entry name" value="Ionotropic_Glu_rcpt"/>
</dbReference>
<dbReference type="FunFam" id="1.10.287.70:FF:000172">
    <property type="entry name" value="Glutamate receptor"/>
    <property type="match status" value="1"/>
</dbReference>
<dbReference type="CDD" id="cd13686">
    <property type="entry name" value="GluR_Plant"/>
    <property type="match status" value="1"/>
</dbReference>
<dbReference type="FunFam" id="3.40.190.10:FF:000054">
    <property type="entry name" value="Glutamate receptor"/>
    <property type="match status" value="1"/>
</dbReference>
<evidence type="ECO:0000259" key="16">
    <source>
        <dbReference type="SMART" id="SM00079"/>
    </source>
</evidence>
<keyword evidence="4 14" id="KW-0812">Transmembrane</keyword>
<name>A0A922DRD8_CARIL</name>